<sequence length="357" mass="38756">MPQPPLPGTSETPIAEVDTARWLSHHLFTAGDRNALLTQIVGPAAVELLDGGIIDRFFFIRYAENGPHLRFRVRLAADVEPALAAEKTLAALRRPRQPRPQEGDAETHAPLVLDPGDIRPAEFELETERYGGPAHFPHSLEFFVLSSLDAVEFVTNWGSKRRSVQLVETLTRLARYALGFARDREELLALADYAAHWREQMAPIVARAESMYEHNGAALSQRIQAVLNQAALPGDDDAEGDAGPAAANPLQVSVAHAQTLAASVDDLDDTRRRTVLGSQLHMAANRLGLTNPEEVYLSVLLSRCLEGLYACPEDLDAALLSRSAAPTPSEAARGLTELAERGLRQLVASHAVAAAPE</sequence>
<dbReference type="STRING" id="502025.Hoch_1491"/>
<dbReference type="eggNOG" id="COG0778">
    <property type="taxonomic scope" value="Bacteria"/>
</dbReference>
<protein>
    <recommendedName>
        <fullName evidence="1">Thiopeptide-type bacteriocin biosynthesis domain-containing protein</fullName>
    </recommendedName>
</protein>
<evidence type="ECO:0000313" key="3">
    <source>
        <dbReference type="Proteomes" id="UP000001880"/>
    </source>
</evidence>
<dbReference type="AlphaFoldDB" id="D0LVQ9"/>
<evidence type="ECO:0000259" key="1">
    <source>
        <dbReference type="Pfam" id="PF14028"/>
    </source>
</evidence>
<accession>D0LVQ9</accession>
<keyword evidence="3" id="KW-1185">Reference proteome</keyword>
<dbReference type="InterPro" id="IPR023809">
    <property type="entry name" value="Thiopep_bacteriocin_synth_dom"/>
</dbReference>
<dbReference type="Pfam" id="PF14028">
    <property type="entry name" value="Lant_dehydr_C"/>
    <property type="match status" value="1"/>
</dbReference>
<evidence type="ECO:0000313" key="2">
    <source>
        <dbReference type="EMBL" id="ACY14043.1"/>
    </source>
</evidence>
<dbReference type="Proteomes" id="UP000001880">
    <property type="component" value="Chromosome"/>
</dbReference>
<name>D0LVQ9_HALO1</name>
<gene>
    <name evidence="2" type="ordered locus">Hoch_1491</name>
</gene>
<proteinExistence type="predicted"/>
<organism evidence="2 3">
    <name type="scientific">Haliangium ochraceum (strain DSM 14365 / JCM 11303 / SMP-2)</name>
    <dbReference type="NCBI Taxonomy" id="502025"/>
    <lineage>
        <taxon>Bacteria</taxon>
        <taxon>Pseudomonadati</taxon>
        <taxon>Myxococcota</taxon>
        <taxon>Polyangia</taxon>
        <taxon>Haliangiales</taxon>
        <taxon>Kofleriaceae</taxon>
        <taxon>Haliangium</taxon>
    </lineage>
</organism>
<dbReference type="RefSeq" id="WP_012826652.1">
    <property type="nucleotide sequence ID" value="NC_013440.1"/>
</dbReference>
<feature type="domain" description="Thiopeptide-type bacteriocin biosynthesis" evidence="1">
    <location>
        <begin position="22"/>
        <end position="304"/>
    </location>
</feature>
<reference evidence="2 3" key="1">
    <citation type="journal article" date="2010" name="Stand. Genomic Sci.">
        <title>Complete genome sequence of Haliangium ochraceum type strain (SMP-2).</title>
        <authorList>
            <consortium name="US DOE Joint Genome Institute (JGI-PGF)"/>
            <person name="Ivanova N."/>
            <person name="Daum C."/>
            <person name="Lang E."/>
            <person name="Abt B."/>
            <person name="Kopitz M."/>
            <person name="Saunders E."/>
            <person name="Lapidus A."/>
            <person name="Lucas S."/>
            <person name="Glavina Del Rio T."/>
            <person name="Nolan M."/>
            <person name="Tice H."/>
            <person name="Copeland A."/>
            <person name="Cheng J.F."/>
            <person name="Chen F."/>
            <person name="Bruce D."/>
            <person name="Goodwin L."/>
            <person name="Pitluck S."/>
            <person name="Mavromatis K."/>
            <person name="Pati A."/>
            <person name="Mikhailova N."/>
            <person name="Chen A."/>
            <person name="Palaniappan K."/>
            <person name="Land M."/>
            <person name="Hauser L."/>
            <person name="Chang Y.J."/>
            <person name="Jeffries C.D."/>
            <person name="Detter J.C."/>
            <person name="Brettin T."/>
            <person name="Rohde M."/>
            <person name="Goker M."/>
            <person name="Bristow J."/>
            <person name="Markowitz V."/>
            <person name="Eisen J.A."/>
            <person name="Hugenholtz P."/>
            <person name="Kyrpides N.C."/>
            <person name="Klenk H.P."/>
        </authorList>
    </citation>
    <scope>NUCLEOTIDE SEQUENCE [LARGE SCALE GENOMIC DNA]</scope>
    <source>
        <strain evidence="3">DSM 14365 / CIP 107738 / JCM 11303 / AJ 13395 / SMP-2</strain>
    </source>
</reference>
<dbReference type="EMBL" id="CP001804">
    <property type="protein sequence ID" value="ACY14043.1"/>
    <property type="molecule type" value="Genomic_DNA"/>
</dbReference>
<dbReference type="KEGG" id="hoh:Hoch_1491"/>
<dbReference type="HOGENOM" id="CLU_073591_0_0_7"/>